<proteinExistence type="predicted"/>
<comment type="caution">
    <text evidence="1">The sequence shown here is derived from an EMBL/GenBank/DDBJ whole genome shotgun (WGS) entry which is preliminary data.</text>
</comment>
<gene>
    <name evidence="1" type="ORF">D0544_10270</name>
</gene>
<accession>A0A3P3VIT1</accession>
<dbReference type="AlphaFoldDB" id="A0A3P3VIT1"/>
<reference evidence="1 2" key="1">
    <citation type="submission" date="2018-08" db="EMBL/GenBank/DDBJ databases">
        <authorList>
            <person name="Khan S.A."/>
        </authorList>
    </citation>
    <scope>NUCLEOTIDE SEQUENCE [LARGE SCALE GENOMIC DNA]</scope>
    <source>
        <strain evidence="1 2">GTF-13</strain>
    </source>
</reference>
<dbReference type="EMBL" id="QWEZ01000002">
    <property type="protein sequence ID" value="RRJ82264.1"/>
    <property type="molecule type" value="Genomic_DNA"/>
</dbReference>
<reference evidence="1 2" key="2">
    <citation type="submission" date="2018-12" db="EMBL/GenBank/DDBJ databases">
        <title>Simiduia agarivorans gen. nov., sp. nov., a marine, agarolytic bacterium isolated from shallow coastal water from Keelung, Taiwan.</title>
        <authorList>
            <person name="Shieh W.Y."/>
        </authorList>
    </citation>
    <scope>NUCLEOTIDE SEQUENCE [LARGE SCALE GENOMIC DNA]</scope>
    <source>
        <strain evidence="1 2">GTF-13</strain>
    </source>
</reference>
<keyword evidence="2" id="KW-1185">Reference proteome</keyword>
<organism evidence="1 2">
    <name type="scientific">Aestuariirhabdus litorea</name>
    <dbReference type="NCBI Taxonomy" id="2528527"/>
    <lineage>
        <taxon>Bacteria</taxon>
        <taxon>Pseudomonadati</taxon>
        <taxon>Pseudomonadota</taxon>
        <taxon>Gammaproteobacteria</taxon>
        <taxon>Oceanospirillales</taxon>
        <taxon>Aestuariirhabdaceae</taxon>
        <taxon>Aestuariirhabdus</taxon>
    </lineage>
</organism>
<evidence type="ECO:0000313" key="1">
    <source>
        <dbReference type="EMBL" id="RRJ82264.1"/>
    </source>
</evidence>
<name>A0A3P3VIT1_9GAMM</name>
<dbReference type="Proteomes" id="UP000280792">
    <property type="component" value="Unassembled WGS sequence"/>
</dbReference>
<sequence>MLTTTSLVSADNHPLLIDQPRAVAPSLVSANATVIHQGKEIAKGSNGWAGMAETLPGDNSAICNDARGMTMRPAVATKASFEARPLGFV</sequence>
<protein>
    <submittedName>
        <fullName evidence="1">Uncharacterized protein</fullName>
    </submittedName>
</protein>
<evidence type="ECO:0000313" key="2">
    <source>
        <dbReference type="Proteomes" id="UP000280792"/>
    </source>
</evidence>
<dbReference type="RefSeq" id="WP_125015977.1">
    <property type="nucleotide sequence ID" value="NZ_QWEZ01000002.1"/>
</dbReference>